<keyword evidence="2" id="KW-1003">Cell membrane</keyword>
<evidence type="ECO:0000256" key="5">
    <source>
        <dbReference type="ARBA" id="ARBA00023136"/>
    </source>
</evidence>
<evidence type="ECO:0000256" key="3">
    <source>
        <dbReference type="ARBA" id="ARBA00022692"/>
    </source>
</evidence>
<accession>A0A4R1HW89</accession>
<dbReference type="PANTHER" id="PTHR43124:SF3">
    <property type="entry name" value="CHLORAMPHENICOL EFFLUX PUMP RV0191"/>
    <property type="match status" value="1"/>
</dbReference>
<feature type="transmembrane region" description="Helical" evidence="6">
    <location>
        <begin position="51"/>
        <end position="73"/>
    </location>
</feature>
<dbReference type="InterPro" id="IPR036259">
    <property type="entry name" value="MFS_trans_sf"/>
</dbReference>
<dbReference type="OrthoDB" id="5241931at2"/>
<evidence type="ECO:0000256" key="2">
    <source>
        <dbReference type="ARBA" id="ARBA00022475"/>
    </source>
</evidence>
<dbReference type="InterPro" id="IPR050189">
    <property type="entry name" value="MFS_Efflux_Transporters"/>
</dbReference>
<dbReference type="SUPFAM" id="SSF103473">
    <property type="entry name" value="MFS general substrate transporter"/>
    <property type="match status" value="1"/>
</dbReference>
<dbReference type="GO" id="GO:0005886">
    <property type="term" value="C:plasma membrane"/>
    <property type="evidence" value="ECO:0007669"/>
    <property type="project" value="UniProtKB-SubCell"/>
</dbReference>
<feature type="domain" description="Major facilitator superfamily (MFS) profile" evidence="7">
    <location>
        <begin position="16"/>
        <end position="384"/>
    </location>
</feature>
<protein>
    <submittedName>
        <fullName evidence="8">Putative MFS family arabinose efflux permease</fullName>
    </submittedName>
</protein>
<keyword evidence="4 6" id="KW-1133">Transmembrane helix</keyword>
<comment type="subcellular location">
    <subcellularLocation>
        <location evidence="1">Cell membrane</location>
        <topology evidence="1">Multi-pass membrane protein</topology>
    </subcellularLocation>
</comment>
<feature type="transmembrane region" description="Helical" evidence="6">
    <location>
        <begin position="20"/>
        <end position="39"/>
    </location>
</feature>
<feature type="transmembrane region" description="Helical" evidence="6">
    <location>
        <begin position="85"/>
        <end position="108"/>
    </location>
</feature>
<dbReference type="GO" id="GO:0022857">
    <property type="term" value="F:transmembrane transporter activity"/>
    <property type="evidence" value="ECO:0007669"/>
    <property type="project" value="InterPro"/>
</dbReference>
<feature type="transmembrane region" description="Helical" evidence="6">
    <location>
        <begin position="274"/>
        <end position="291"/>
    </location>
</feature>
<gene>
    <name evidence="8" type="ORF">EV378_1543</name>
</gene>
<dbReference type="InterPro" id="IPR011701">
    <property type="entry name" value="MFS"/>
</dbReference>
<feature type="transmembrane region" description="Helical" evidence="6">
    <location>
        <begin position="167"/>
        <end position="187"/>
    </location>
</feature>
<dbReference type="RefSeq" id="WP_132422161.1">
    <property type="nucleotide sequence ID" value="NZ_SMFZ01000001.1"/>
</dbReference>
<dbReference type="PROSITE" id="PS50850">
    <property type="entry name" value="MFS"/>
    <property type="match status" value="1"/>
</dbReference>
<evidence type="ECO:0000313" key="9">
    <source>
        <dbReference type="Proteomes" id="UP000295560"/>
    </source>
</evidence>
<dbReference type="AlphaFoldDB" id="A0A4R1HW89"/>
<sequence length="403" mass="41154">MSETATAVVRPRPGVRAWPLYVGGFLGPYASTMVTPMVQEVAEGLRSTPELAAVAVTAYMLPFAALMLVSGTLAERWGRARTMRVSLLAFVLACALCTLAPDIGWFLAARALQGATNAFTTPLLVAAITDLVPRARLGRALGLFAGMQAAGQAASPLVSGPSAVLDWRLAFVFPAGVAVALALFSPTMTAHDRPAGPPSVRALANRNLAVACALSFLCYLAAVGLTVLSILRAEEDFGLGPWQRGLLAAAFGVAGLAAAPLLGRRLDAIGPRRTGVLMNLLLAAGLVTAAFGSGVVLLGAGIAAVGIAVTGLRTTINSIATTSTDTNRAGAVSLALSFQFFGGALAPLVWVPLHAAHGAVGFAATAAAPLAALLLLGLVRSDRPYRGGGHGARRRGHRADVVS</sequence>
<keyword evidence="9" id="KW-1185">Reference proteome</keyword>
<proteinExistence type="predicted"/>
<keyword evidence="3 6" id="KW-0812">Transmembrane</keyword>
<evidence type="ECO:0000256" key="1">
    <source>
        <dbReference type="ARBA" id="ARBA00004651"/>
    </source>
</evidence>
<evidence type="ECO:0000256" key="4">
    <source>
        <dbReference type="ARBA" id="ARBA00022989"/>
    </source>
</evidence>
<reference evidence="8 9" key="1">
    <citation type="submission" date="2019-03" db="EMBL/GenBank/DDBJ databases">
        <title>Sequencing the genomes of 1000 actinobacteria strains.</title>
        <authorList>
            <person name="Klenk H.-P."/>
        </authorList>
    </citation>
    <scope>NUCLEOTIDE SEQUENCE [LARGE SCALE GENOMIC DNA]</scope>
    <source>
        <strain evidence="8 9">DSM 44969</strain>
    </source>
</reference>
<evidence type="ECO:0000259" key="7">
    <source>
        <dbReference type="PROSITE" id="PS50850"/>
    </source>
</evidence>
<name>A0A4R1HW89_PSEEN</name>
<feature type="transmembrane region" description="Helical" evidence="6">
    <location>
        <begin position="208"/>
        <end position="230"/>
    </location>
</feature>
<feature type="transmembrane region" description="Helical" evidence="6">
    <location>
        <begin position="356"/>
        <end position="379"/>
    </location>
</feature>
<dbReference type="PANTHER" id="PTHR43124">
    <property type="entry name" value="PURINE EFFLUX PUMP PBUE"/>
    <property type="match status" value="1"/>
</dbReference>
<comment type="caution">
    <text evidence="8">The sequence shown here is derived from an EMBL/GenBank/DDBJ whole genome shotgun (WGS) entry which is preliminary data.</text>
</comment>
<evidence type="ECO:0000256" key="6">
    <source>
        <dbReference type="SAM" id="Phobius"/>
    </source>
</evidence>
<feature type="transmembrane region" description="Helical" evidence="6">
    <location>
        <begin position="297"/>
        <end position="316"/>
    </location>
</feature>
<dbReference type="Pfam" id="PF07690">
    <property type="entry name" value="MFS_1"/>
    <property type="match status" value="1"/>
</dbReference>
<evidence type="ECO:0000313" key="8">
    <source>
        <dbReference type="EMBL" id="TCK25723.1"/>
    </source>
</evidence>
<dbReference type="EMBL" id="SMFZ01000001">
    <property type="protein sequence ID" value="TCK25723.1"/>
    <property type="molecule type" value="Genomic_DNA"/>
</dbReference>
<dbReference type="Gene3D" id="1.20.1250.20">
    <property type="entry name" value="MFS general substrate transporter like domains"/>
    <property type="match status" value="2"/>
</dbReference>
<feature type="transmembrane region" description="Helical" evidence="6">
    <location>
        <begin position="328"/>
        <end position="350"/>
    </location>
</feature>
<feature type="transmembrane region" description="Helical" evidence="6">
    <location>
        <begin position="242"/>
        <end position="262"/>
    </location>
</feature>
<dbReference type="Proteomes" id="UP000295560">
    <property type="component" value="Unassembled WGS sequence"/>
</dbReference>
<dbReference type="InterPro" id="IPR020846">
    <property type="entry name" value="MFS_dom"/>
</dbReference>
<organism evidence="8 9">
    <name type="scientific">Pseudonocardia endophytica</name>
    <dbReference type="NCBI Taxonomy" id="401976"/>
    <lineage>
        <taxon>Bacteria</taxon>
        <taxon>Bacillati</taxon>
        <taxon>Actinomycetota</taxon>
        <taxon>Actinomycetes</taxon>
        <taxon>Pseudonocardiales</taxon>
        <taxon>Pseudonocardiaceae</taxon>
        <taxon>Pseudonocardia</taxon>
    </lineage>
</organism>
<keyword evidence="5 6" id="KW-0472">Membrane</keyword>